<comment type="caution">
    <text evidence="1">The sequence shown here is derived from an EMBL/GenBank/DDBJ whole genome shotgun (WGS) entry which is preliminary data.</text>
</comment>
<reference evidence="1 2" key="1">
    <citation type="submission" date="2024-08" db="EMBL/GenBank/DDBJ databases">
        <authorList>
            <person name="Paterson S."/>
        </authorList>
    </citation>
    <scope>NUCLEOTIDE SEQUENCE [LARGE SCALE GENOMIC DNA]</scope>
</reference>
<dbReference type="AlphaFoldDB" id="A0ABC9HGC5"/>
<proteinExistence type="predicted"/>
<protein>
    <submittedName>
        <fullName evidence="1">Uncharacterized protein</fullName>
    </submittedName>
</protein>
<organism evidence="1 2">
    <name type="scientific">Fasciola hepatica</name>
    <name type="common">Liver fluke</name>
    <dbReference type="NCBI Taxonomy" id="6192"/>
    <lineage>
        <taxon>Eukaryota</taxon>
        <taxon>Metazoa</taxon>
        <taxon>Spiralia</taxon>
        <taxon>Lophotrochozoa</taxon>
        <taxon>Platyhelminthes</taxon>
        <taxon>Trematoda</taxon>
        <taxon>Digenea</taxon>
        <taxon>Plagiorchiida</taxon>
        <taxon>Echinostomata</taxon>
        <taxon>Echinostomatoidea</taxon>
        <taxon>Fasciolidae</taxon>
        <taxon>Fasciola</taxon>
    </lineage>
</organism>
<dbReference type="EMBL" id="CANUEZ050000199">
    <property type="protein sequence ID" value="CAM0512186.1"/>
    <property type="molecule type" value="Genomic_DNA"/>
</dbReference>
<gene>
    <name evidence="1" type="ORF">FHB240107_LOCUS6529</name>
</gene>
<evidence type="ECO:0000313" key="1">
    <source>
        <dbReference type="EMBL" id="CAM0512186.1"/>
    </source>
</evidence>
<accession>A0ABC9HGC5</accession>
<evidence type="ECO:0000313" key="2">
    <source>
        <dbReference type="Proteomes" id="UP001189180"/>
    </source>
</evidence>
<keyword evidence="2" id="KW-1185">Reference proteome</keyword>
<sequence>MGITIELSDLSTTSDVNIGRKDQGNLGISELILAQTSDDNILLFVVRVQQNIWIKYAPQQSGAATKSPSSAKTPPICKSKEVITYPKIAP</sequence>
<name>A0ABC9HGC5_FASHE</name>
<dbReference type="Proteomes" id="UP001189180">
    <property type="component" value="Unassembled WGS sequence"/>
</dbReference>